<comment type="caution">
    <text evidence="2">The sequence shown here is derived from an EMBL/GenBank/DDBJ whole genome shotgun (WGS) entry which is preliminary data.</text>
</comment>
<dbReference type="Proteomes" id="UP000724148">
    <property type="component" value="Unassembled WGS sequence"/>
</dbReference>
<organism evidence="2 3">
    <name type="scientific">Candidatus Sungiibacteriota bacterium</name>
    <dbReference type="NCBI Taxonomy" id="2750080"/>
    <lineage>
        <taxon>Bacteria</taxon>
        <taxon>Candidatus Sungiibacteriota</taxon>
    </lineage>
</organism>
<sequence>MSTKFKSPFGGKHKFYGSTTVGTRGQVVIPIKARRNFRLKAGEELLVSGAHGRFLVMMKISEVKGLMEELAVHVKEFQHILTKTKKS</sequence>
<evidence type="ECO:0000313" key="2">
    <source>
        <dbReference type="EMBL" id="MBI2096880.1"/>
    </source>
</evidence>
<evidence type="ECO:0000259" key="1">
    <source>
        <dbReference type="SMART" id="SM00966"/>
    </source>
</evidence>
<dbReference type="InterPro" id="IPR007159">
    <property type="entry name" value="SpoVT-AbrB_dom"/>
</dbReference>
<dbReference type="NCBIfam" id="TIGR01439">
    <property type="entry name" value="lp_hng_hel_AbrB"/>
    <property type="match status" value="1"/>
</dbReference>
<dbReference type="EMBL" id="JACOZA010000046">
    <property type="protein sequence ID" value="MBI2096880.1"/>
    <property type="molecule type" value="Genomic_DNA"/>
</dbReference>
<dbReference type="Gene3D" id="2.10.260.10">
    <property type="match status" value="1"/>
</dbReference>
<dbReference type="AlphaFoldDB" id="A0A931WPE2"/>
<evidence type="ECO:0000313" key="3">
    <source>
        <dbReference type="Proteomes" id="UP000724148"/>
    </source>
</evidence>
<reference evidence="2" key="1">
    <citation type="submission" date="2020-07" db="EMBL/GenBank/DDBJ databases">
        <title>Huge and variable diversity of episymbiotic CPR bacteria and DPANN archaea in groundwater ecosystems.</title>
        <authorList>
            <person name="He C.Y."/>
            <person name="Keren R."/>
            <person name="Whittaker M."/>
            <person name="Farag I.F."/>
            <person name="Doudna J."/>
            <person name="Cate J.H.D."/>
            <person name="Banfield J.F."/>
        </authorList>
    </citation>
    <scope>NUCLEOTIDE SEQUENCE</scope>
    <source>
        <strain evidence="2">NC_groundwater_193_Ag_S-0.1um_51_7</strain>
    </source>
</reference>
<name>A0A931WPE2_9BACT</name>
<dbReference type="SMART" id="SM00966">
    <property type="entry name" value="SpoVT_AbrB"/>
    <property type="match status" value="1"/>
</dbReference>
<accession>A0A931WPE2</accession>
<dbReference type="InterPro" id="IPR037914">
    <property type="entry name" value="SpoVT-AbrB_sf"/>
</dbReference>
<feature type="domain" description="SpoVT-AbrB" evidence="1">
    <location>
        <begin position="19"/>
        <end position="65"/>
    </location>
</feature>
<proteinExistence type="predicted"/>
<gene>
    <name evidence="2" type="ORF">HYT40_01865</name>
</gene>
<dbReference type="SUPFAM" id="SSF89447">
    <property type="entry name" value="AbrB/MazE/MraZ-like"/>
    <property type="match status" value="1"/>
</dbReference>
<dbReference type="GO" id="GO:0003677">
    <property type="term" value="F:DNA binding"/>
    <property type="evidence" value="ECO:0007669"/>
    <property type="project" value="UniProtKB-KW"/>
</dbReference>
<protein>
    <submittedName>
        <fullName evidence="2">AbrB/MazE/SpoVT family DNA-binding domain-containing protein</fullName>
    </submittedName>
</protein>
<keyword evidence="2" id="KW-0238">DNA-binding</keyword>